<dbReference type="PANTHER" id="PTHR43377">
    <property type="entry name" value="BILIVERDIN REDUCTASE A"/>
    <property type="match status" value="1"/>
</dbReference>
<dbReference type="SUPFAM" id="SSF55347">
    <property type="entry name" value="Glyceraldehyde-3-phosphate dehydrogenase-like, C-terminal domain"/>
    <property type="match status" value="1"/>
</dbReference>
<proteinExistence type="predicted"/>
<feature type="domain" description="GFO/IDH/MocA-like oxidoreductase" evidence="2">
    <location>
        <begin position="163"/>
        <end position="235"/>
    </location>
</feature>
<evidence type="ECO:0000313" key="3">
    <source>
        <dbReference type="EMBL" id="MBK9795377.1"/>
    </source>
</evidence>
<dbReference type="EMBL" id="JADKIO010000005">
    <property type="protein sequence ID" value="MBK9795377.1"/>
    <property type="molecule type" value="Genomic_DNA"/>
</dbReference>
<dbReference type="PANTHER" id="PTHR43377:SF1">
    <property type="entry name" value="BILIVERDIN REDUCTASE A"/>
    <property type="match status" value="1"/>
</dbReference>
<dbReference type="InterPro" id="IPR036291">
    <property type="entry name" value="NAD(P)-bd_dom_sf"/>
</dbReference>
<dbReference type="GO" id="GO:0000166">
    <property type="term" value="F:nucleotide binding"/>
    <property type="evidence" value="ECO:0007669"/>
    <property type="project" value="InterPro"/>
</dbReference>
<comment type="caution">
    <text evidence="3">The sequence shown here is derived from an EMBL/GenBank/DDBJ whole genome shotgun (WGS) entry which is preliminary data.</text>
</comment>
<evidence type="ECO:0000313" key="4">
    <source>
        <dbReference type="Proteomes" id="UP000886657"/>
    </source>
</evidence>
<feature type="domain" description="Gfo/Idh/MocA-like oxidoreductase N-terminal" evidence="1">
    <location>
        <begin position="4"/>
        <end position="112"/>
    </location>
</feature>
<dbReference type="Proteomes" id="UP000886657">
    <property type="component" value="Unassembled WGS sequence"/>
</dbReference>
<evidence type="ECO:0000259" key="1">
    <source>
        <dbReference type="Pfam" id="PF01408"/>
    </source>
</evidence>
<gene>
    <name evidence="3" type="ORF">IPP58_02565</name>
</gene>
<organism evidence="3 4">
    <name type="scientific">Candidatus Geothrix skivensis</name>
    <dbReference type="NCBI Taxonomy" id="2954439"/>
    <lineage>
        <taxon>Bacteria</taxon>
        <taxon>Pseudomonadati</taxon>
        <taxon>Acidobacteriota</taxon>
        <taxon>Holophagae</taxon>
        <taxon>Holophagales</taxon>
        <taxon>Holophagaceae</taxon>
        <taxon>Geothrix</taxon>
    </lineage>
</organism>
<name>A0A9D7XGU6_9BACT</name>
<evidence type="ECO:0000259" key="2">
    <source>
        <dbReference type="Pfam" id="PF22725"/>
    </source>
</evidence>
<accession>A0A9D7XGU6</accession>
<dbReference type="InterPro" id="IPR000683">
    <property type="entry name" value="Gfo/Idh/MocA-like_OxRdtase_N"/>
</dbReference>
<dbReference type="Gene3D" id="3.40.50.720">
    <property type="entry name" value="NAD(P)-binding Rossmann-like Domain"/>
    <property type="match status" value="1"/>
</dbReference>
<dbReference type="SUPFAM" id="SSF51735">
    <property type="entry name" value="NAD(P)-binding Rossmann-fold domains"/>
    <property type="match status" value="1"/>
</dbReference>
<dbReference type="InterPro" id="IPR051450">
    <property type="entry name" value="Gfo/Idh/MocA_Oxidoreductases"/>
</dbReference>
<protein>
    <submittedName>
        <fullName evidence="3">Gfo/Idh/MocA family oxidoreductase</fullName>
    </submittedName>
</protein>
<dbReference type="InterPro" id="IPR055170">
    <property type="entry name" value="GFO_IDH_MocA-like_dom"/>
</dbReference>
<sequence>MSKLRVAVVGVGHLGQHHARIAASAPEAILAAVVDPDPVRGPEIAAKFSAPWSASLDQVLADVDAVQIAAPTGFHHALGLQALKAGKHILMEKPLAATLDEGVALLKALAEARALNPGLVAQVGHLERFNPAVTALRERGFKPRFLEAIRVSPFPARSLEVDVVMDVMIHDLDLLRALVGRPVIDVEAVGVPVLTPYADLVNARLKFEGGAFATVTASRVARKKERTLRAFGDKEYASLDFAAQKLELLRLVMGPDGPEVRPETADIEEGEPLRLEIEAFHAACLGHSQEGVTWAEGQEAMGVADQVQKAVAKSLAEMSRT</sequence>
<dbReference type="AlphaFoldDB" id="A0A9D7XGU6"/>
<reference evidence="3" key="1">
    <citation type="submission" date="2020-10" db="EMBL/GenBank/DDBJ databases">
        <title>Connecting structure to function with the recovery of over 1000 high-quality activated sludge metagenome-assembled genomes encoding full-length rRNA genes using long-read sequencing.</title>
        <authorList>
            <person name="Singleton C.M."/>
            <person name="Petriglieri F."/>
            <person name="Kristensen J.M."/>
            <person name="Kirkegaard R.H."/>
            <person name="Michaelsen T.Y."/>
            <person name="Andersen M.H."/>
            <person name="Karst S.M."/>
            <person name="Dueholm M.S."/>
            <person name="Nielsen P.H."/>
            <person name="Albertsen M."/>
        </authorList>
    </citation>
    <scope>NUCLEOTIDE SEQUENCE</scope>
    <source>
        <strain evidence="3">Skiv_18-Q3-R9-52_MAXAC.067</strain>
    </source>
</reference>
<dbReference type="Gene3D" id="3.30.360.10">
    <property type="entry name" value="Dihydrodipicolinate Reductase, domain 2"/>
    <property type="match status" value="1"/>
</dbReference>
<dbReference type="Pfam" id="PF22725">
    <property type="entry name" value="GFO_IDH_MocA_C3"/>
    <property type="match status" value="1"/>
</dbReference>
<dbReference type="Pfam" id="PF01408">
    <property type="entry name" value="GFO_IDH_MocA"/>
    <property type="match status" value="1"/>
</dbReference>